<proteinExistence type="predicted"/>
<feature type="region of interest" description="Disordered" evidence="1">
    <location>
        <begin position="81"/>
        <end position="147"/>
    </location>
</feature>
<feature type="compositionally biased region" description="Low complexity" evidence="1">
    <location>
        <begin position="40"/>
        <end position="49"/>
    </location>
</feature>
<feature type="region of interest" description="Disordered" evidence="1">
    <location>
        <begin position="15"/>
        <end position="61"/>
    </location>
</feature>
<keyword evidence="3" id="KW-1185">Reference proteome</keyword>
<sequence length="147" mass="15165">MCKLIFIRQVNTAVTKGQQEETAGASAVAVSAEGEEEEQSSSPLPASPETGAAQTSSASGEAKSSEQLCAFCYCGGRSLLGQGDLKPFRVTPGYDPPLPQSSAEDGHDRDDKSGAASQSGRHRGPERALLNGRPVTGSRALISDVTG</sequence>
<organism evidence="2 3">
    <name type="scientific">Labeo rohita</name>
    <name type="common">Indian major carp</name>
    <name type="synonym">Cyprinus rohita</name>
    <dbReference type="NCBI Taxonomy" id="84645"/>
    <lineage>
        <taxon>Eukaryota</taxon>
        <taxon>Metazoa</taxon>
        <taxon>Chordata</taxon>
        <taxon>Craniata</taxon>
        <taxon>Vertebrata</taxon>
        <taxon>Euteleostomi</taxon>
        <taxon>Actinopterygii</taxon>
        <taxon>Neopterygii</taxon>
        <taxon>Teleostei</taxon>
        <taxon>Ostariophysi</taxon>
        <taxon>Cypriniformes</taxon>
        <taxon>Cyprinidae</taxon>
        <taxon>Labeoninae</taxon>
        <taxon>Labeonini</taxon>
        <taxon>Labeo</taxon>
    </lineage>
</organism>
<comment type="caution">
    <text evidence="2">The sequence shown here is derived from an EMBL/GenBank/DDBJ whole genome shotgun (WGS) entry which is preliminary data.</text>
</comment>
<accession>A0ABQ8MWN6</accession>
<evidence type="ECO:0000313" key="3">
    <source>
        <dbReference type="Proteomes" id="UP000830375"/>
    </source>
</evidence>
<evidence type="ECO:0000256" key="1">
    <source>
        <dbReference type="SAM" id="MobiDB-lite"/>
    </source>
</evidence>
<reference evidence="2 3" key="1">
    <citation type="submission" date="2022-01" db="EMBL/GenBank/DDBJ databases">
        <title>A high-quality chromosome-level genome assembly of rohu carp, Labeo rohita.</title>
        <authorList>
            <person name="Arick M.A. II"/>
            <person name="Hsu C.-Y."/>
            <person name="Magbanua Z."/>
            <person name="Pechanova O."/>
            <person name="Grover C."/>
            <person name="Miller E."/>
            <person name="Thrash A."/>
            <person name="Ezzel L."/>
            <person name="Alam S."/>
            <person name="Benzie J."/>
            <person name="Hamilton M."/>
            <person name="Karsi A."/>
            <person name="Lawrence M.L."/>
            <person name="Peterson D.G."/>
        </authorList>
    </citation>
    <scope>NUCLEOTIDE SEQUENCE [LARGE SCALE GENOMIC DNA]</scope>
    <source>
        <strain evidence="3">BAU-BD-2019</strain>
        <tissue evidence="2">Blood</tissue>
    </source>
</reference>
<feature type="compositionally biased region" description="Low complexity" evidence="1">
    <location>
        <begin position="20"/>
        <end position="32"/>
    </location>
</feature>
<protein>
    <submittedName>
        <fullName evidence="2">Histone-lysine N-methyltransferase 2C</fullName>
    </submittedName>
</protein>
<feature type="compositionally biased region" description="Basic and acidic residues" evidence="1">
    <location>
        <begin position="104"/>
        <end position="113"/>
    </location>
</feature>
<dbReference type="Proteomes" id="UP000830375">
    <property type="component" value="Unassembled WGS sequence"/>
</dbReference>
<gene>
    <name evidence="2" type="ORF">H4Q32_003656</name>
</gene>
<name>A0ABQ8MWN6_LABRO</name>
<evidence type="ECO:0000313" key="2">
    <source>
        <dbReference type="EMBL" id="KAI2667225.1"/>
    </source>
</evidence>
<dbReference type="EMBL" id="JACTAM010000002">
    <property type="protein sequence ID" value="KAI2667225.1"/>
    <property type="molecule type" value="Genomic_DNA"/>
</dbReference>